<evidence type="ECO:0000256" key="1">
    <source>
        <dbReference type="ARBA" id="ARBA00022603"/>
    </source>
</evidence>
<evidence type="ECO:0000313" key="5">
    <source>
        <dbReference type="EMBL" id="KRR21665.1"/>
    </source>
</evidence>
<dbReference type="Proteomes" id="UP000052023">
    <property type="component" value="Unassembled WGS sequence"/>
</dbReference>
<keyword evidence="6" id="KW-1185">Reference proteome</keyword>
<comment type="caution">
    <text evidence="5">The sequence shown here is derived from an EMBL/GenBank/DDBJ whole genome shotgun (WGS) entry which is preliminary data.</text>
</comment>
<reference evidence="5 6" key="1">
    <citation type="submission" date="2014-03" db="EMBL/GenBank/DDBJ databases">
        <title>Bradyrhizobium valentinum sp. nov., isolated from effective nodules of Lupinus mariae-josephae, a lupine endemic of basic-lime soils in Eastern Spain.</title>
        <authorList>
            <person name="Duran D."/>
            <person name="Rey L."/>
            <person name="Navarro A."/>
            <person name="Busquets A."/>
            <person name="Imperial J."/>
            <person name="Ruiz-Argueso T."/>
        </authorList>
    </citation>
    <scope>NUCLEOTIDE SEQUENCE [LARGE SCALE GENOMIC DNA]</scope>
    <source>
        <strain evidence="5 6">Ro19</strain>
    </source>
</reference>
<dbReference type="GO" id="GO:0032259">
    <property type="term" value="P:methylation"/>
    <property type="evidence" value="ECO:0007669"/>
    <property type="project" value="UniProtKB-KW"/>
</dbReference>
<dbReference type="InterPro" id="IPR007757">
    <property type="entry name" value="MT-A70-like"/>
</dbReference>
<keyword evidence="1 5" id="KW-0489">Methyltransferase</keyword>
<dbReference type="AlphaFoldDB" id="A0A0R3MNZ5"/>
<dbReference type="PANTHER" id="PTHR12829:SF7">
    <property type="entry name" value="N6-ADENOSINE-METHYLTRANSFERASE CATALYTIC SUBUNIT"/>
    <property type="match status" value="1"/>
</dbReference>
<proteinExistence type="inferred from homology"/>
<evidence type="ECO:0000256" key="3">
    <source>
        <dbReference type="ARBA" id="ARBA00022691"/>
    </source>
</evidence>
<comment type="similarity">
    <text evidence="4">Belongs to the MT-A70-like family.</text>
</comment>
<dbReference type="Pfam" id="PF05063">
    <property type="entry name" value="MT-A70"/>
    <property type="match status" value="1"/>
</dbReference>
<sequence>MKFPLIYADPAWTFETYSEEGKDRSPEQHYDCMTLDEIKAMPVADLAADDSACLLWACDPLLDKAFEVLTAWGFTFKTVGFYYIKIARGLRPVTGMGYWTRANPEICLLGTRGKPERLSKGVQRLILELTFEDKVILAPRTEHSEKPLEAYDRIEKLLPGPYLELFARHARPGWHQWGNEVGKTGGTPNLIHMPGYPARAVVANDNSLFGGTNAA</sequence>
<dbReference type="GO" id="GO:0008173">
    <property type="term" value="F:RNA methyltransferase activity"/>
    <property type="evidence" value="ECO:0007669"/>
    <property type="project" value="UniProtKB-ARBA"/>
</dbReference>
<keyword evidence="3" id="KW-0949">S-adenosyl-L-methionine</keyword>
<evidence type="ECO:0000313" key="6">
    <source>
        <dbReference type="Proteomes" id="UP000052023"/>
    </source>
</evidence>
<dbReference type="GO" id="GO:0008757">
    <property type="term" value="F:S-adenosylmethionine-dependent methyltransferase activity"/>
    <property type="evidence" value="ECO:0007669"/>
    <property type="project" value="UniProtKB-ARBA"/>
</dbReference>
<gene>
    <name evidence="5" type="ORF">CQ13_06340</name>
</gene>
<dbReference type="PANTHER" id="PTHR12829">
    <property type="entry name" value="N6-ADENOSINE-METHYLTRANSFERASE"/>
    <property type="match status" value="1"/>
</dbReference>
<dbReference type="RefSeq" id="WP_057845565.1">
    <property type="nucleotide sequence ID" value="NZ_LLYA01000170.1"/>
</dbReference>
<dbReference type="EMBL" id="LLYA01000170">
    <property type="protein sequence ID" value="KRR21665.1"/>
    <property type="molecule type" value="Genomic_DNA"/>
</dbReference>
<protein>
    <submittedName>
        <fullName evidence="5">DNA methyltransferase</fullName>
    </submittedName>
</protein>
<dbReference type="PROSITE" id="PS51143">
    <property type="entry name" value="MT_A70"/>
    <property type="match status" value="1"/>
</dbReference>
<evidence type="ECO:0000256" key="4">
    <source>
        <dbReference type="PROSITE-ProRule" id="PRU00489"/>
    </source>
</evidence>
<name>A0A0R3MNZ5_9BRAD</name>
<organism evidence="5 6">
    <name type="scientific">Bradyrhizobium retamae</name>
    <dbReference type="NCBI Taxonomy" id="1300035"/>
    <lineage>
        <taxon>Bacteria</taxon>
        <taxon>Pseudomonadati</taxon>
        <taxon>Pseudomonadota</taxon>
        <taxon>Alphaproteobacteria</taxon>
        <taxon>Hyphomicrobiales</taxon>
        <taxon>Nitrobacteraceae</taxon>
        <taxon>Bradyrhizobium</taxon>
    </lineage>
</organism>
<accession>A0A0R3MNZ5</accession>
<keyword evidence="2 5" id="KW-0808">Transferase</keyword>
<evidence type="ECO:0000256" key="2">
    <source>
        <dbReference type="ARBA" id="ARBA00022679"/>
    </source>
</evidence>